<dbReference type="AlphaFoldDB" id="K1WVS7"/>
<gene>
    <name evidence="1" type="ORF">MBM_00858</name>
</gene>
<protein>
    <submittedName>
        <fullName evidence="1">Uncharacterized protein</fullName>
    </submittedName>
</protein>
<proteinExistence type="predicted"/>
<sequence>MNRLYKAALNFVPVSLASAAKTGPQIRYESRLVVANLSTWAISSTSAAKSSTSSAAVVTQMCVFAATTRVNCLGSPAVKIVMAEGSTPDGPGLRVEVNTLKTLGLDQGPLAEHFCLPTDEFEIRSGRKLFDTLDDDQDEHLCKDADDTWQATRTMADEDMGGSQAFPAQTMLMPTDVVVEIRRELSYRNIVPAMERLGSRPVWCKPRSRGRSVMHLCQDCFMRIATVWPRERPT</sequence>
<dbReference type="EMBL" id="JH921428">
    <property type="protein sequence ID" value="EKD21745.1"/>
    <property type="molecule type" value="Genomic_DNA"/>
</dbReference>
<evidence type="ECO:0000313" key="2">
    <source>
        <dbReference type="Proteomes" id="UP000006753"/>
    </source>
</evidence>
<accession>K1WVS7</accession>
<reference evidence="1 2" key="1">
    <citation type="journal article" date="2012" name="BMC Genomics">
        <title>Sequencing the genome of Marssonina brunnea reveals fungus-poplar co-evolution.</title>
        <authorList>
            <person name="Zhu S."/>
            <person name="Cao Y.-Z."/>
            <person name="Jiang C."/>
            <person name="Tan B.-Y."/>
            <person name="Wang Z."/>
            <person name="Feng S."/>
            <person name="Zhang L."/>
            <person name="Su X.-H."/>
            <person name="Brejova B."/>
            <person name="Vinar T."/>
            <person name="Xu M."/>
            <person name="Wang M.-X."/>
            <person name="Zhang S.-G."/>
            <person name="Huang M.-R."/>
            <person name="Wu R."/>
            <person name="Zhou Y."/>
        </authorList>
    </citation>
    <scope>NUCLEOTIDE SEQUENCE [LARGE SCALE GENOMIC DNA]</scope>
    <source>
        <strain evidence="1 2">MB_m1</strain>
    </source>
</reference>
<keyword evidence="2" id="KW-1185">Reference proteome</keyword>
<name>K1WVS7_MARBU</name>
<dbReference type="KEGG" id="mbe:MBM_00858"/>
<dbReference type="HOGENOM" id="CLU_1185219_0_0_1"/>
<dbReference type="Proteomes" id="UP000006753">
    <property type="component" value="Unassembled WGS sequence"/>
</dbReference>
<evidence type="ECO:0000313" key="1">
    <source>
        <dbReference type="EMBL" id="EKD21745.1"/>
    </source>
</evidence>
<dbReference type="InParanoid" id="K1WVS7"/>
<organism evidence="1 2">
    <name type="scientific">Marssonina brunnea f. sp. multigermtubi (strain MB_m1)</name>
    <name type="common">Marssonina leaf spot fungus</name>
    <dbReference type="NCBI Taxonomy" id="1072389"/>
    <lineage>
        <taxon>Eukaryota</taxon>
        <taxon>Fungi</taxon>
        <taxon>Dikarya</taxon>
        <taxon>Ascomycota</taxon>
        <taxon>Pezizomycotina</taxon>
        <taxon>Leotiomycetes</taxon>
        <taxon>Helotiales</taxon>
        <taxon>Drepanopezizaceae</taxon>
        <taxon>Drepanopeziza</taxon>
    </lineage>
</organism>